<keyword evidence="3" id="KW-0479">Metal-binding</keyword>
<dbReference type="EMBL" id="MNPL01004568">
    <property type="protein sequence ID" value="OQR76658.1"/>
    <property type="molecule type" value="Genomic_DNA"/>
</dbReference>
<evidence type="ECO:0000313" key="4">
    <source>
        <dbReference type="EMBL" id="OQR76658.1"/>
    </source>
</evidence>
<dbReference type="SUPFAM" id="SSF102705">
    <property type="entry name" value="NIF3 (NGG1p interacting factor 3)-like"/>
    <property type="match status" value="1"/>
</dbReference>
<feature type="binding site" evidence="3">
    <location>
        <position position="93"/>
    </location>
    <ligand>
        <name>a divalent metal cation</name>
        <dbReference type="ChEBI" id="CHEBI:60240"/>
        <label>1</label>
    </ligand>
</feature>
<dbReference type="PANTHER" id="PTHR13799:SF13">
    <property type="entry name" value="NIF3-LIKE PROTEIN 1"/>
    <property type="match status" value="1"/>
</dbReference>
<dbReference type="FunFam" id="3.40.1390.30:FF:000001">
    <property type="entry name" value="GTP cyclohydrolase 1 type 2"/>
    <property type="match status" value="1"/>
</dbReference>
<gene>
    <name evidence="4" type="ORF">BIW11_00554</name>
</gene>
<dbReference type="Proteomes" id="UP000192247">
    <property type="component" value="Unassembled WGS sequence"/>
</dbReference>
<proteinExistence type="inferred from homology"/>
<protein>
    <recommendedName>
        <fullName evidence="2">NIF3-like protein 1</fullName>
    </recommendedName>
</protein>
<dbReference type="InterPro" id="IPR036069">
    <property type="entry name" value="DUF34/NIF3_sf"/>
</dbReference>
<dbReference type="Pfam" id="PF01784">
    <property type="entry name" value="DUF34_NIF3"/>
    <property type="match status" value="1"/>
</dbReference>
<dbReference type="GO" id="GO:0046872">
    <property type="term" value="F:metal ion binding"/>
    <property type="evidence" value="ECO:0007669"/>
    <property type="project" value="UniProtKB-KW"/>
</dbReference>
<keyword evidence="5" id="KW-1185">Reference proteome</keyword>
<evidence type="ECO:0000256" key="3">
    <source>
        <dbReference type="PIRSR" id="PIRSR602678-1"/>
    </source>
</evidence>
<feature type="non-terminal residue" evidence="4">
    <location>
        <position position="162"/>
    </location>
</feature>
<sequence length="162" mass="18887">MELSRVVSFLRRFAPLEIAESWDNVGLLLEPPACIVDKVVPNRSHDTRESDTWNFQKNYTADTDCQVLLTNDLTEPVMDEAIRLKSNLIVSYHPPLFTPLKNILQDNWKSRIITRCLENKIAVYSPHTSWDHIRGGVNDWLAKAFIDHPFQVEFIKKFDKNY</sequence>
<feature type="binding site" evidence="3">
    <location>
        <position position="131"/>
    </location>
    <ligand>
        <name>a divalent metal cation</name>
        <dbReference type="ChEBI" id="CHEBI:60240"/>
        <label>1</label>
    </ligand>
</feature>
<name>A0A1V9XTG5_9ACAR</name>
<evidence type="ECO:0000256" key="2">
    <source>
        <dbReference type="ARBA" id="ARBA00019069"/>
    </source>
</evidence>
<dbReference type="OrthoDB" id="3345469at2759"/>
<dbReference type="InterPro" id="IPR002678">
    <property type="entry name" value="DUF34/NIF3"/>
</dbReference>
<dbReference type="STRING" id="418985.A0A1V9XTG5"/>
<comment type="similarity">
    <text evidence="1">Belongs to the GTP cyclohydrolase I type 2/NIF3 family.</text>
</comment>
<dbReference type="AlphaFoldDB" id="A0A1V9XTG5"/>
<comment type="caution">
    <text evidence="4">The sequence shown here is derived from an EMBL/GenBank/DDBJ whole genome shotgun (WGS) entry which is preliminary data.</text>
</comment>
<accession>A0A1V9XTG5</accession>
<organism evidence="4 5">
    <name type="scientific">Tropilaelaps mercedesae</name>
    <dbReference type="NCBI Taxonomy" id="418985"/>
    <lineage>
        <taxon>Eukaryota</taxon>
        <taxon>Metazoa</taxon>
        <taxon>Ecdysozoa</taxon>
        <taxon>Arthropoda</taxon>
        <taxon>Chelicerata</taxon>
        <taxon>Arachnida</taxon>
        <taxon>Acari</taxon>
        <taxon>Parasitiformes</taxon>
        <taxon>Mesostigmata</taxon>
        <taxon>Gamasina</taxon>
        <taxon>Dermanyssoidea</taxon>
        <taxon>Laelapidae</taxon>
        <taxon>Tropilaelaps</taxon>
    </lineage>
</organism>
<dbReference type="GO" id="GO:0005739">
    <property type="term" value="C:mitochondrion"/>
    <property type="evidence" value="ECO:0007669"/>
    <property type="project" value="TreeGrafter"/>
</dbReference>
<evidence type="ECO:0000313" key="5">
    <source>
        <dbReference type="Proteomes" id="UP000192247"/>
    </source>
</evidence>
<dbReference type="PANTHER" id="PTHR13799">
    <property type="entry name" value="NGG1 INTERACTING FACTOR 3"/>
    <property type="match status" value="1"/>
</dbReference>
<reference evidence="4 5" key="1">
    <citation type="journal article" date="2017" name="Gigascience">
        <title>Draft genome of the honey bee ectoparasitic mite, Tropilaelaps mercedesae, is shaped by the parasitic life history.</title>
        <authorList>
            <person name="Dong X."/>
            <person name="Armstrong S.D."/>
            <person name="Xia D."/>
            <person name="Makepeace B.L."/>
            <person name="Darby A.C."/>
            <person name="Kadowaki T."/>
        </authorList>
    </citation>
    <scope>NUCLEOTIDE SEQUENCE [LARGE SCALE GENOMIC DNA]</scope>
    <source>
        <strain evidence="4">Wuxi-XJTLU</strain>
    </source>
</reference>
<dbReference type="Gene3D" id="3.40.1390.30">
    <property type="entry name" value="NIF3 (NGG1p interacting factor 3)-like"/>
    <property type="match status" value="1"/>
</dbReference>
<evidence type="ECO:0000256" key="1">
    <source>
        <dbReference type="ARBA" id="ARBA00006964"/>
    </source>
</evidence>
<dbReference type="InParanoid" id="A0A1V9XTG5"/>